<protein>
    <recommendedName>
        <fullName evidence="5">DNA (cytosine-5-)-methyltransferase</fullName>
    </recommendedName>
</protein>
<sequence length="281" mass="31586">MRRYPELLSRSAIQGYQRTLPLDIALLGAQDLAKVGPINLVIAGWPCQGHTRAGRGEGLRDPRSHMFWEMLRVLRHLQTHQARVPAYIPENVLLLGDTKSHVMANVHQIRSWIGPAVLLDAARVGSRAHRPRLWWTNLLPREVLRRAYETVPRSSHLIVDNILDIGRCSQVVKVVDRSPMAVVNQVGQPRMALPTFVSFPASHAYREGGPGLVWDTCLQQLVEPNANERECAMGFPTRMTFVPSISEASRWQVLGQAMDLNCLTWILALVWLSSVGLEPHL</sequence>
<accession>A0ABP0UMV4</accession>
<evidence type="ECO:0000313" key="3">
    <source>
        <dbReference type="EMBL" id="CAK9224333.1"/>
    </source>
</evidence>
<organism evidence="3 4">
    <name type="scientific">Sphagnum troendelagicum</name>
    <dbReference type="NCBI Taxonomy" id="128251"/>
    <lineage>
        <taxon>Eukaryota</taxon>
        <taxon>Viridiplantae</taxon>
        <taxon>Streptophyta</taxon>
        <taxon>Embryophyta</taxon>
        <taxon>Bryophyta</taxon>
        <taxon>Sphagnophytina</taxon>
        <taxon>Sphagnopsida</taxon>
        <taxon>Sphagnales</taxon>
        <taxon>Sphagnaceae</taxon>
        <taxon>Sphagnum</taxon>
    </lineage>
</organism>
<keyword evidence="4" id="KW-1185">Reference proteome</keyword>
<keyword evidence="2" id="KW-0808">Transferase</keyword>
<evidence type="ECO:0000256" key="2">
    <source>
        <dbReference type="ARBA" id="ARBA00022679"/>
    </source>
</evidence>
<keyword evidence="1" id="KW-0489">Methyltransferase</keyword>
<evidence type="ECO:0000256" key="1">
    <source>
        <dbReference type="ARBA" id="ARBA00022603"/>
    </source>
</evidence>
<dbReference type="InterPro" id="IPR029063">
    <property type="entry name" value="SAM-dependent_MTases_sf"/>
</dbReference>
<evidence type="ECO:0008006" key="5">
    <source>
        <dbReference type="Google" id="ProtNLM"/>
    </source>
</evidence>
<reference evidence="3" key="1">
    <citation type="submission" date="2024-02" db="EMBL/GenBank/DDBJ databases">
        <authorList>
            <consortium name="ELIXIR-Norway"/>
            <consortium name="Elixir Norway"/>
        </authorList>
    </citation>
    <scope>NUCLEOTIDE SEQUENCE</scope>
</reference>
<dbReference type="Gene3D" id="3.40.50.150">
    <property type="entry name" value="Vaccinia Virus protein VP39"/>
    <property type="match status" value="1"/>
</dbReference>
<dbReference type="InterPro" id="IPR001525">
    <property type="entry name" value="C5_MeTfrase"/>
</dbReference>
<name>A0ABP0UMV4_9BRYO</name>
<gene>
    <name evidence="3" type="ORF">CSSPTR1EN2_LOCUS17279</name>
</gene>
<dbReference type="SUPFAM" id="SSF53335">
    <property type="entry name" value="S-adenosyl-L-methionine-dependent methyltransferases"/>
    <property type="match status" value="1"/>
</dbReference>
<dbReference type="Pfam" id="PF00145">
    <property type="entry name" value="DNA_methylase"/>
    <property type="match status" value="1"/>
</dbReference>
<proteinExistence type="predicted"/>
<dbReference type="EMBL" id="OZ019896">
    <property type="protein sequence ID" value="CAK9224333.1"/>
    <property type="molecule type" value="Genomic_DNA"/>
</dbReference>
<evidence type="ECO:0000313" key="4">
    <source>
        <dbReference type="Proteomes" id="UP001497512"/>
    </source>
</evidence>
<dbReference type="Proteomes" id="UP001497512">
    <property type="component" value="Chromosome 4"/>
</dbReference>